<evidence type="ECO:0000313" key="2">
    <source>
        <dbReference type="Proteomes" id="UP000199236"/>
    </source>
</evidence>
<dbReference type="Pfam" id="PF09669">
    <property type="entry name" value="Phage_pRha"/>
    <property type="match status" value="1"/>
</dbReference>
<dbReference type="AlphaFoldDB" id="A0A1I5GQ56"/>
<keyword evidence="2" id="KW-1185">Reference proteome</keyword>
<sequence>MNAVTPINPASGSLTMSSREIAELTGKNHRDVMRDARVMFEQLALVERKFASYYTASNGKRNPCFKLPKDLTITLVAGYRADLRHRIVTRWLELEEEKQSTALALPDFSNPAAAARAWADEVEAKEKAQALVTYAQEVVEKLEPYARVGRLAVDR</sequence>
<dbReference type="STRING" id="655353.SAMN04488056_105117"/>
<dbReference type="EMBL" id="FOVR01000005">
    <property type="protein sequence ID" value="SFO38204.1"/>
    <property type="molecule type" value="Genomic_DNA"/>
</dbReference>
<name>A0A1I5GQ56_9HYPH</name>
<protein>
    <submittedName>
        <fullName evidence="1">Phage regulatory protein Rha (Phage_pRha)</fullName>
    </submittedName>
</protein>
<dbReference type="Proteomes" id="UP000199236">
    <property type="component" value="Unassembled WGS sequence"/>
</dbReference>
<dbReference type="RefSeq" id="WP_175528045.1">
    <property type="nucleotide sequence ID" value="NZ_FOVR01000005.1"/>
</dbReference>
<reference evidence="1 2" key="1">
    <citation type="submission" date="2016-10" db="EMBL/GenBank/DDBJ databases">
        <authorList>
            <person name="de Groot N.N."/>
        </authorList>
    </citation>
    <scope>NUCLEOTIDE SEQUENCE [LARGE SCALE GENOMIC DNA]</scope>
    <source>
        <strain evidence="1 2">CGMCC 1.9157</strain>
    </source>
</reference>
<gene>
    <name evidence="1" type="ORF">SAMN04488056_105117</name>
</gene>
<accession>A0A1I5GQ56</accession>
<evidence type="ECO:0000313" key="1">
    <source>
        <dbReference type="EMBL" id="SFO38204.1"/>
    </source>
</evidence>
<proteinExistence type="predicted"/>
<organism evidence="1 2">
    <name type="scientific">Cohaesibacter marisflavi</name>
    <dbReference type="NCBI Taxonomy" id="655353"/>
    <lineage>
        <taxon>Bacteria</taxon>
        <taxon>Pseudomonadati</taxon>
        <taxon>Pseudomonadota</taxon>
        <taxon>Alphaproteobacteria</taxon>
        <taxon>Hyphomicrobiales</taxon>
        <taxon>Cohaesibacteraceae</taxon>
    </lineage>
</organism>
<dbReference type="InterPro" id="IPR014054">
    <property type="entry name" value="Phage_regulatory_Rha"/>
</dbReference>